<evidence type="ECO:0000256" key="1">
    <source>
        <dbReference type="SAM" id="MobiDB-lite"/>
    </source>
</evidence>
<sequence>MNKHIQFSSTSTSTPSADDNEECGSTLLVVKTIDPMIEDESASHSPQAGTGPPIPTTINIVAFRQDDQEESRSNYKTNVLSKPSLVMQLTQSLGKRLNKVDKDGADMKRFMDFIVVVVDDDMVVDGTPPSSPGDNPPPRSPPSSNIPPTPPPLSHPHPLTPS</sequence>
<dbReference type="EMBL" id="OX465082">
    <property type="protein sequence ID" value="CAI9289420.1"/>
    <property type="molecule type" value="Genomic_DNA"/>
</dbReference>
<accession>A0AA36ED42</accession>
<evidence type="ECO:0000313" key="3">
    <source>
        <dbReference type="Proteomes" id="UP001177003"/>
    </source>
</evidence>
<dbReference type="AlphaFoldDB" id="A0AA36ED42"/>
<evidence type="ECO:0000313" key="2">
    <source>
        <dbReference type="EMBL" id="CAI9289420.1"/>
    </source>
</evidence>
<protein>
    <submittedName>
        <fullName evidence="2">Uncharacterized protein</fullName>
    </submittedName>
</protein>
<gene>
    <name evidence="2" type="ORF">LSALG_LOCUS28660</name>
</gene>
<reference evidence="2" key="1">
    <citation type="submission" date="2023-04" db="EMBL/GenBank/DDBJ databases">
        <authorList>
            <person name="Vijverberg K."/>
            <person name="Xiong W."/>
            <person name="Schranz E."/>
        </authorList>
    </citation>
    <scope>NUCLEOTIDE SEQUENCE</scope>
</reference>
<organism evidence="2 3">
    <name type="scientific">Lactuca saligna</name>
    <name type="common">Willowleaf lettuce</name>
    <dbReference type="NCBI Taxonomy" id="75948"/>
    <lineage>
        <taxon>Eukaryota</taxon>
        <taxon>Viridiplantae</taxon>
        <taxon>Streptophyta</taxon>
        <taxon>Embryophyta</taxon>
        <taxon>Tracheophyta</taxon>
        <taxon>Spermatophyta</taxon>
        <taxon>Magnoliopsida</taxon>
        <taxon>eudicotyledons</taxon>
        <taxon>Gunneridae</taxon>
        <taxon>Pentapetalae</taxon>
        <taxon>asterids</taxon>
        <taxon>campanulids</taxon>
        <taxon>Asterales</taxon>
        <taxon>Asteraceae</taxon>
        <taxon>Cichorioideae</taxon>
        <taxon>Cichorieae</taxon>
        <taxon>Lactucinae</taxon>
        <taxon>Lactuca</taxon>
    </lineage>
</organism>
<feature type="compositionally biased region" description="Pro residues" evidence="1">
    <location>
        <begin position="129"/>
        <end position="162"/>
    </location>
</feature>
<keyword evidence="3" id="KW-1185">Reference proteome</keyword>
<feature type="region of interest" description="Disordered" evidence="1">
    <location>
        <begin position="1"/>
        <end position="24"/>
    </location>
</feature>
<dbReference type="Proteomes" id="UP001177003">
    <property type="component" value="Chromosome 6"/>
</dbReference>
<feature type="region of interest" description="Disordered" evidence="1">
    <location>
        <begin position="122"/>
        <end position="162"/>
    </location>
</feature>
<name>A0AA36ED42_LACSI</name>
<proteinExistence type="predicted"/>